<dbReference type="Gene3D" id="3.40.50.300">
    <property type="entry name" value="P-loop containing nucleotide triphosphate hydrolases"/>
    <property type="match status" value="1"/>
</dbReference>
<reference evidence="4 5" key="1">
    <citation type="submission" date="2024-01" db="EMBL/GenBank/DDBJ databases">
        <title>Genome assemblies of Stephania.</title>
        <authorList>
            <person name="Yang L."/>
        </authorList>
    </citation>
    <scope>NUCLEOTIDE SEQUENCE [LARGE SCALE GENOMIC DNA]</scope>
    <source>
        <strain evidence="4">JXDWG</strain>
        <tissue evidence="4">Leaf</tissue>
    </source>
</reference>
<protein>
    <recommendedName>
        <fullName evidence="3">CobQ/CobB/MinD/ParA nucleotide binding domain-containing protein</fullName>
    </recommendedName>
</protein>
<accession>A0AAP0KV29</accession>
<dbReference type="AlphaFoldDB" id="A0AAP0KV29"/>
<evidence type="ECO:0000259" key="3">
    <source>
        <dbReference type="Pfam" id="PF01656"/>
    </source>
</evidence>
<evidence type="ECO:0000313" key="4">
    <source>
        <dbReference type="EMBL" id="KAK9158357.1"/>
    </source>
</evidence>
<gene>
    <name evidence="4" type="ORF">Scep_004931</name>
</gene>
<dbReference type="EMBL" id="JBBNAG010000002">
    <property type="protein sequence ID" value="KAK9158357.1"/>
    <property type="molecule type" value="Genomic_DNA"/>
</dbReference>
<keyword evidence="5" id="KW-1185">Reference proteome</keyword>
<dbReference type="GO" id="GO:0051782">
    <property type="term" value="P:negative regulation of cell division"/>
    <property type="evidence" value="ECO:0007669"/>
    <property type="project" value="TreeGrafter"/>
</dbReference>
<dbReference type="InterPro" id="IPR027417">
    <property type="entry name" value="P-loop_NTPase"/>
</dbReference>
<dbReference type="InterPro" id="IPR002586">
    <property type="entry name" value="CobQ/CobB/MinD/ParA_Nub-bd_dom"/>
</dbReference>
<dbReference type="GO" id="GO:0009898">
    <property type="term" value="C:cytoplasmic side of plasma membrane"/>
    <property type="evidence" value="ECO:0007669"/>
    <property type="project" value="TreeGrafter"/>
</dbReference>
<dbReference type="InterPro" id="IPR050625">
    <property type="entry name" value="ParA/MinD_ATPase"/>
</dbReference>
<dbReference type="PANTHER" id="PTHR43384:SF6">
    <property type="entry name" value="SEPTUM SITE-DETERMINING PROTEIN MIND HOMOLOG, CHLOROPLASTIC"/>
    <property type="match status" value="1"/>
</dbReference>
<evidence type="ECO:0000313" key="5">
    <source>
        <dbReference type="Proteomes" id="UP001419268"/>
    </source>
</evidence>
<sequence>MLGKGRVGKKTTTANIGLSLARLGFPVIAIDADVGLHNLDLLIGLENRVNYTLVEVLNGDCRLNQALVRDKCWSRLRRLWPQQWRWIEEEGPHSLYYTQTLISPPYKLSKTFSLPSNHISSCPIPYLLSLSIKPYLLIDVDTAAHALSPALPPFLSSPLLTSPPRLSSLPLPPLTAVAALSTATAALATATLASLNRPHCSTSAPTTPACHHHCRRTPSSHRS</sequence>
<feature type="domain" description="CobQ/CobB/MinD/ParA nucleotide binding" evidence="3">
    <location>
        <begin position="3"/>
        <end position="50"/>
    </location>
</feature>
<organism evidence="4 5">
    <name type="scientific">Stephania cephalantha</name>
    <dbReference type="NCBI Taxonomy" id="152367"/>
    <lineage>
        <taxon>Eukaryota</taxon>
        <taxon>Viridiplantae</taxon>
        <taxon>Streptophyta</taxon>
        <taxon>Embryophyta</taxon>
        <taxon>Tracheophyta</taxon>
        <taxon>Spermatophyta</taxon>
        <taxon>Magnoliopsida</taxon>
        <taxon>Ranunculales</taxon>
        <taxon>Menispermaceae</taxon>
        <taxon>Menispermoideae</taxon>
        <taxon>Cissampelideae</taxon>
        <taxon>Stephania</taxon>
    </lineage>
</organism>
<dbReference type="GO" id="GO:0016887">
    <property type="term" value="F:ATP hydrolysis activity"/>
    <property type="evidence" value="ECO:0007669"/>
    <property type="project" value="TreeGrafter"/>
</dbReference>
<dbReference type="Proteomes" id="UP001419268">
    <property type="component" value="Unassembled WGS sequence"/>
</dbReference>
<proteinExistence type="predicted"/>
<dbReference type="GO" id="GO:0005829">
    <property type="term" value="C:cytosol"/>
    <property type="evidence" value="ECO:0007669"/>
    <property type="project" value="TreeGrafter"/>
</dbReference>
<evidence type="ECO:0000256" key="2">
    <source>
        <dbReference type="ARBA" id="ARBA00022840"/>
    </source>
</evidence>
<dbReference type="SUPFAM" id="SSF52540">
    <property type="entry name" value="P-loop containing nucleoside triphosphate hydrolases"/>
    <property type="match status" value="1"/>
</dbReference>
<dbReference type="PANTHER" id="PTHR43384">
    <property type="entry name" value="SEPTUM SITE-DETERMINING PROTEIN MIND HOMOLOG, CHLOROPLASTIC-RELATED"/>
    <property type="match status" value="1"/>
</dbReference>
<dbReference type="GO" id="GO:0005524">
    <property type="term" value="F:ATP binding"/>
    <property type="evidence" value="ECO:0007669"/>
    <property type="project" value="UniProtKB-KW"/>
</dbReference>
<evidence type="ECO:0000256" key="1">
    <source>
        <dbReference type="ARBA" id="ARBA00022741"/>
    </source>
</evidence>
<keyword evidence="2" id="KW-0067">ATP-binding</keyword>
<dbReference type="Pfam" id="PF01656">
    <property type="entry name" value="CbiA"/>
    <property type="match status" value="1"/>
</dbReference>
<comment type="caution">
    <text evidence="4">The sequence shown here is derived from an EMBL/GenBank/DDBJ whole genome shotgun (WGS) entry which is preliminary data.</text>
</comment>
<keyword evidence="1" id="KW-0547">Nucleotide-binding</keyword>
<name>A0AAP0KV29_9MAGN</name>